<evidence type="ECO:0000256" key="10">
    <source>
        <dbReference type="ARBA" id="ARBA00022989"/>
    </source>
</evidence>
<name>A0A1F8FLD9_9BACT</name>
<dbReference type="InterPro" id="IPR036138">
    <property type="entry name" value="PBP_dimer_sf"/>
</dbReference>
<proteinExistence type="predicted"/>
<evidence type="ECO:0000256" key="3">
    <source>
        <dbReference type="ARBA" id="ARBA00022475"/>
    </source>
</evidence>
<dbReference type="Pfam" id="PF00905">
    <property type="entry name" value="Transpeptidase"/>
    <property type="match status" value="1"/>
</dbReference>
<dbReference type="GO" id="GO:0008658">
    <property type="term" value="F:penicillin binding"/>
    <property type="evidence" value="ECO:0007669"/>
    <property type="project" value="InterPro"/>
</dbReference>
<comment type="subcellular location">
    <subcellularLocation>
        <location evidence="2">Cell membrane</location>
    </subcellularLocation>
    <subcellularLocation>
        <location evidence="1">Membrane</location>
        <topology evidence="1">Single-pass membrane protein</topology>
    </subcellularLocation>
</comment>
<dbReference type="GO" id="GO:0006508">
    <property type="term" value="P:proteolysis"/>
    <property type="evidence" value="ECO:0007669"/>
    <property type="project" value="UniProtKB-KW"/>
</dbReference>
<evidence type="ECO:0000256" key="7">
    <source>
        <dbReference type="ARBA" id="ARBA00022801"/>
    </source>
</evidence>
<organism evidence="16 17">
    <name type="scientific">Candidatus Yanofskybacteria bacterium RIFCSPHIGHO2_02_FULL_43_15c</name>
    <dbReference type="NCBI Taxonomy" id="1802679"/>
    <lineage>
        <taxon>Bacteria</taxon>
        <taxon>Candidatus Yanofskyibacteriota</taxon>
    </lineage>
</organism>
<keyword evidence="6 13" id="KW-0812">Transmembrane</keyword>
<keyword evidence="10 13" id="KW-1133">Transmembrane helix</keyword>
<comment type="caution">
    <text evidence="16">The sequence shown here is derived from an EMBL/GenBank/DDBJ whole genome shotgun (WGS) entry which is preliminary data.</text>
</comment>
<evidence type="ECO:0000256" key="5">
    <source>
        <dbReference type="ARBA" id="ARBA00022670"/>
    </source>
</evidence>
<keyword evidence="12" id="KW-0961">Cell wall biogenesis/degradation</keyword>
<keyword evidence="11 13" id="KW-0472">Membrane</keyword>
<evidence type="ECO:0000313" key="17">
    <source>
        <dbReference type="Proteomes" id="UP000178197"/>
    </source>
</evidence>
<dbReference type="Gene3D" id="3.90.1310.10">
    <property type="entry name" value="Penicillin-binding protein 2a (Domain 2)"/>
    <property type="match status" value="1"/>
</dbReference>
<keyword evidence="5" id="KW-0645">Protease</keyword>
<keyword evidence="3" id="KW-1003">Cell membrane</keyword>
<dbReference type="NCBIfam" id="TIGR03423">
    <property type="entry name" value="pbp2_mrdA"/>
    <property type="match status" value="1"/>
</dbReference>
<dbReference type="GO" id="GO:0071555">
    <property type="term" value="P:cell wall organization"/>
    <property type="evidence" value="ECO:0007669"/>
    <property type="project" value="UniProtKB-KW"/>
</dbReference>
<evidence type="ECO:0000256" key="6">
    <source>
        <dbReference type="ARBA" id="ARBA00022692"/>
    </source>
</evidence>
<dbReference type="InterPro" id="IPR005311">
    <property type="entry name" value="PBP_dimer"/>
</dbReference>
<dbReference type="GO" id="GO:0008360">
    <property type="term" value="P:regulation of cell shape"/>
    <property type="evidence" value="ECO:0007669"/>
    <property type="project" value="UniProtKB-KW"/>
</dbReference>
<keyword evidence="8" id="KW-0133">Cell shape</keyword>
<keyword evidence="7" id="KW-0378">Hydrolase</keyword>
<evidence type="ECO:0000256" key="2">
    <source>
        <dbReference type="ARBA" id="ARBA00004236"/>
    </source>
</evidence>
<reference evidence="16 17" key="1">
    <citation type="journal article" date="2016" name="Nat. Commun.">
        <title>Thousands of microbial genomes shed light on interconnected biogeochemical processes in an aquifer system.</title>
        <authorList>
            <person name="Anantharaman K."/>
            <person name="Brown C.T."/>
            <person name="Hug L.A."/>
            <person name="Sharon I."/>
            <person name="Castelle C.J."/>
            <person name="Probst A.J."/>
            <person name="Thomas B.C."/>
            <person name="Singh A."/>
            <person name="Wilkins M.J."/>
            <person name="Karaoz U."/>
            <person name="Brodie E.L."/>
            <person name="Williams K.H."/>
            <person name="Hubbard S.S."/>
            <person name="Banfield J.F."/>
        </authorList>
    </citation>
    <scope>NUCLEOTIDE SEQUENCE [LARGE SCALE GENOMIC DNA]</scope>
</reference>
<dbReference type="GO" id="GO:0009252">
    <property type="term" value="P:peptidoglycan biosynthetic process"/>
    <property type="evidence" value="ECO:0007669"/>
    <property type="project" value="UniProtKB-KW"/>
</dbReference>
<evidence type="ECO:0000256" key="8">
    <source>
        <dbReference type="ARBA" id="ARBA00022960"/>
    </source>
</evidence>
<evidence type="ECO:0000256" key="4">
    <source>
        <dbReference type="ARBA" id="ARBA00022519"/>
    </source>
</evidence>
<feature type="transmembrane region" description="Helical" evidence="13">
    <location>
        <begin position="37"/>
        <end position="60"/>
    </location>
</feature>
<evidence type="ECO:0000256" key="9">
    <source>
        <dbReference type="ARBA" id="ARBA00022984"/>
    </source>
</evidence>
<dbReference type="SUPFAM" id="SSF56601">
    <property type="entry name" value="beta-lactamase/transpeptidase-like"/>
    <property type="match status" value="1"/>
</dbReference>
<sequence length="628" mass="69802">MKKEYRVSSYENQDLSPEETLVDSLGSSKVERPISEITLRFVFGVVFLFFAIFLVAAFRLQVVQGKSFRQIALGNRSEVYEVPALRGHILDRHGQVLAENRPVFDLMAISVDLPKEGSESELFLNRLSLILNQPVSVLAEIFESRNRVASFTVKKDLKKEEVLKIQDQFKQGIYVVNSAERFYPQGEKASAVIGYTGKINPDERGDRFYGINDRKGRSGVEESFEKYLRGKYGQIFFDRTADNYVVKPPETGSGVVLNIDAEVQKNLYEALSGVLRSAGIKAGAAVAQNPKTGEVLALVSLPSFDNNQLTGELSEAVFKKYFQNNSRPTFNRAISGRYNPGSTIKPLLALAGLREGVIKPETTITDQTGFITIQNIYNPEIVYTYRDWKVQGTVDLRKALAHSSDIYFYSVGGGFGRMKGLGWTKLEKYLKLFRIDEILGIDLPGEAAGFVPNEEWKLEKFGQPWFTGDTYNVSIGQGDLLTTPLWLSSYVSAIANGGIIYRPLVVKKVVDQKQKITEEFTPQELGRLPFEAAVLRVVQEGMRSAVTSGTAKLLSDLPVEVAAKTGTAEVGVKGKSFNSLFVAYAPYDNPEITISVLVENIGQNQGLAILAAKNFLKQYFQNSPQFTP</sequence>
<evidence type="ECO:0000313" key="16">
    <source>
        <dbReference type="EMBL" id="OGN13540.1"/>
    </source>
</evidence>
<dbReference type="InterPro" id="IPR017790">
    <property type="entry name" value="Penicillin-binding_protein_2"/>
</dbReference>
<evidence type="ECO:0000259" key="14">
    <source>
        <dbReference type="Pfam" id="PF00905"/>
    </source>
</evidence>
<evidence type="ECO:0000256" key="1">
    <source>
        <dbReference type="ARBA" id="ARBA00004167"/>
    </source>
</evidence>
<dbReference type="GO" id="GO:0005886">
    <property type="term" value="C:plasma membrane"/>
    <property type="evidence" value="ECO:0007669"/>
    <property type="project" value="UniProtKB-SubCell"/>
</dbReference>
<dbReference type="EMBL" id="MGJT01000005">
    <property type="protein sequence ID" value="OGN13540.1"/>
    <property type="molecule type" value="Genomic_DNA"/>
</dbReference>
<feature type="domain" description="Penicillin-binding protein transpeptidase" evidence="14">
    <location>
        <begin position="283"/>
        <end position="609"/>
    </location>
</feature>
<feature type="domain" description="Penicillin-binding protein dimerisation" evidence="15">
    <location>
        <begin position="82"/>
        <end position="246"/>
    </location>
</feature>
<dbReference type="InterPro" id="IPR001460">
    <property type="entry name" value="PCN-bd_Tpept"/>
</dbReference>
<dbReference type="InterPro" id="IPR012338">
    <property type="entry name" value="Beta-lactam/transpept-like"/>
</dbReference>
<dbReference type="GO" id="GO:0071972">
    <property type="term" value="F:peptidoglycan L,D-transpeptidase activity"/>
    <property type="evidence" value="ECO:0007669"/>
    <property type="project" value="TreeGrafter"/>
</dbReference>
<dbReference type="AlphaFoldDB" id="A0A1F8FLD9"/>
<dbReference type="PANTHER" id="PTHR30627:SF2">
    <property type="entry name" value="PEPTIDOGLYCAN D,D-TRANSPEPTIDASE MRDA"/>
    <property type="match status" value="1"/>
</dbReference>
<protein>
    <submittedName>
        <fullName evidence="16">Penicillin-binding protein 2</fullName>
    </submittedName>
</protein>
<dbReference type="SUPFAM" id="SSF56519">
    <property type="entry name" value="Penicillin binding protein dimerisation domain"/>
    <property type="match status" value="1"/>
</dbReference>
<dbReference type="Gene3D" id="3.40.710.10">
    <property type="entry name" value="DD-peptidase/beta-lactamase superfamily"/>
    <property type="match status" value="1"/>
</dbReference>
<evidence type="ECO:0000259" key="15">
    <source>
        <dbReference type="Pfam" id="PF03717"/>
    </source>
</evidence>
<keyword evidence="9" id="KW-0573">Peptidoglycan synthesis</keyword>
<dbReference type="Pfam" id="PF03717">
    <property type="entry name" value="PBP_dimer"/>
    <property type="match status" value="1"/>
</dbReference>
<dbReference type="GO" id="GO:0009002">
    <property type="term" value="F:serine-type D-Ala-D-Ala carboxypeptidase activity"/>
    <property type="evidence" value="ECO:0007669"/>
    <property type="project" value="InterPro"/>
</dbReference>
<accession>A0A1F8FLD9</accession>
<evidence type="ECO:0000256" key="11">
    <source>
        <dbReference type="ARBA" id="ARBA00023136"/>
    </source>
</evidence>
<evidence type="ECO:0000256" key="12">
    <source>
        <dbReference type="ARBA" id="ARBA00023316"/>
    </source>
</evidence>
<dbReference type="InterPro" id="IPR050515">
    <property type="entry name" value="Beta-lactam/transpept"/>
</dbReference>
<evidence type="ECO:0000256" key="13">
    <source>
        <dbReference type="SAM" id="Phobius"/>
    </source>
</evidence>
<gene>
    <name evidence="16" type="ORF">A3C71_02520</name>
</gene>
<keyword evidence="4" id="KW-0997">Cell inner membrane</keyword>
<dbReference type="Proteomes" id="UP000178197">
    <property type="component" value="Unassembled WGS sequence"/>
</dbReference>
<dbReference type="PANTHER" id="PTHR30627">
    <property type="entry name" value="PEPTIDOGLYCAN D,D-TRANSPEPTIDASE"/>
    <property type="match status" value="1"/>
</dbReference>